<dbReference type="PROSITE" id="PS00455">
    <property type="entry name" value="AMP_BINDING"/>
    <property type="match status" value="1"/>
</dbReference>
<dbReference type="InterPro" id="IPR000873">
    <property type="entry name" value="AMP-dep_synth/lig_dom"/>
</dbReference>
<dbReference type="InterPro" id="IPR025110">
    <property type="entry name" value="AMP-bd_C"/>
</dbReference>
<feature type="domain" description="AMP-dependent synthetase/ligase" evidence="1">
    <location>
        <begin position="9"/>
        <end position="384"/>
    </location>
</feature>
<evidence type="ECO:0000259" key="2">
    <source>
        <dbReference type="Pfam" id="PF13193"/>
    </source>
</evidence>
<dbReference type="GO" id="GO:0016874">
    <property type="term" value="F:ligase activity"/>
    <property type="evidence" value="ECO:0007669"/>
    <property type="project" value="UniProtKB-KW"/>
</dbReference>
<protein>
    <submittedName>
        <fullName evidence="3">D-alanine--poly(Phosphoribitol) ligase</fullName>
    </submittedName>
</protein>
<geneLocation type="plasmid" evidence="3 4">
    <name>pSS37A-Re-1</name>
</geneLocation>
<dbReference type="InterPro" id="IPR020845">
    <property type="entry name" value="AMP-binding_CS"/>
</dbReference>
<gene>
    <name evidence="3" type="ORF">SS37A_37700</name>
</gene>
<name>A0ABN6VKD8_9HYPH</name>
<dbReference type="Proteomes" id="UP001317629">
    <property type="component" value="Plasmid pSS37A-Re-1"/>
</dbReference>
<dbReference type="EMBL" id="AP027143">
    <property type="protein sequence ID" value="BDV36240.1"/>
    <property type="molecule type" value="Genomic_DNA"/>
</dbReference>
<keyword evidence="4" id="KW-1185">Reference proteome</keyword>
<dbReference type="Gene3D" id="3.30.300.30">
    <property type="match status" value="1"/>
</dbReference>
<evidence type="ECO:0000313" key="3">
    <source>
        <dbReference type="EMBL" id="BDV36240.1"/>
    </source>
</evidence>
<proteinExistence type="predicted"/>
<sequence>MTTVIDALRAAALVHGDRTAFVGRDAIAYGDFYRRVRHWAQRFARAGLARGERVAIWAPKSDLFVTAIYATMESGAAYVPLDGAQPAERGRKIVASAEPAILVTDRERFDALAGDLPASLRLVLLLDGEGGDWPVLMAGVETDVVAPLHETAARAASLPEPARVGPDDIAAILFTSGSTGMPKGVQISYKNLNRFIGWAVEEFELTANDVLVNHAGFHFDLSTFDLFAAATVGAAVWIVRENEQRDIYALVNGLSQHRATTLYCVPSLLTMLASSGALTPAISARLERVLFAGEPFPIKHLRTLAKQLPPTCALYNLYGPTETNVCTFHKVRPSDLEQERPIPIGLPLPEQIAMVIDGEGRPVEKDGEIGELIVAGDCVTAGYFNRIDPANHDNHRTGRHATGDLVTRENGLLYYCGRKDRMLKVNGNRVELGEIEAALSRHPAILEAAAIGVVTETGQTLAAFYSVRPGAAPPGAIEIKRHCGAWLPRYMIPHLARHLDALPKNANGKIDYLALRQVAEHAIAGPGLHRTAPAMAS</sequence>
<keyword evidence="3" id="KW-0614">Plasmid</keyword>
<dbReference type="PANTHER" id="PTHR45527:SF1">
    <property type="entry name" value="FATTY ACID SYNTHASE"/>
    <property type="match status" value="1"/>
</dbReference>
<dbReference type="Pfam" id="PF00501">
    <property type="entry name" value="AMP-binding"/>
    <property type="match status" value="1"/>
</dbReference>
<dbReference type="Gene3D" id="3.40.50.12780">
    <property type="entry name" value="N-terminal domain of ligase-like"/>
    <property type="match status" value="1"/>
</dbReference>
<keyword evidence="3" id="KW-0436">Ligase</keyword>
<dbReference type="SUPFAM" id="SSF56801">
    <property type="entry name" value="Acetyl-CoA synthetase-like"/>
    <property type="match status" value="1"/>
</dbReference>
<reference evidence="3 4" key="1">
    <citation type="journal article" date="2023" name="Int. J. Syst. Evol. Microbiol.">
        <title>Methylocystis iwaonis sp. nov., a type II methane-oxidizing bacterium from surface soil of a rice paddy field in Japan, and emended description of the genus Methylocystis (ex Whittenbury et al. 1970) Bowman et al. 1993.</title>
        <authorList>
            <person name="Kaise H."/>
            <person name="Sawadogo J.B."/>
            <person name="Alam M.S."/>
            <person name="Ueno C."/>
            <person name="Dianou D."/>
            <person name="Shinjo R."/>
            <person name="Asakawa S."/>
        </authorList>
    </citation>
    <scope>NUCLEOTIDE SEQUENCE [LARGE SCALE GENOMIC DNA]</scope>
    <source>
        <strain evidence="3 4">SS37A-Re</strain>
    </source>
</reference>
<evidence type="ECO:0000259" key="1">
    <source>
        <dbReference type="Pfam" id="PF00501"/>
    </source>
</evidence>
<evidence type="ECO:0000313" key="4">
    <source>
        <dbReference type="Proteomes" id="UP001317629"/>
    </source>
</evidence>
<accession>A0ABN6VKD8</accession>
<dbReference type="Pfam" id="PF13193">
    <property type="entry name" value="AMP-binding_C"/>
    <property type="match status" value="1"/>
</dbReference>
<feature type="domain" description="AMP-binding enzyme C-terminal" evidence="2">
    <location>
        <begin position="434"/>
        <end position="509"/>
    </location>
</feature>
<dbReference type="PANTHER" id="PTHR45527">
    <property type="entry name" value="NONRIBOSOMAL PEPTIDE SYNTHETASE"/>
    <property type="match status" value="1"/>
</dbReference>
<dbReference type="InterPro" id="IPR045851">
    <property type="entry name" value="AMP-bd_C_sf"/>
</dbReference>
<organism evidence="3 4">
    <name type="scientific">Methylocystis iwaonis</name>
    <dbReference type="NCBI Taxonomy" id="2885079"/>
    <lineage>
        <taxon>Bacteria</taxon>
        <taxon>Pseudomonadati</taxon>
        <taxon>Pseudomonadota</taxon>
        <taxon>Alphaproteobacteria</taxon>
        <taxon>Hyphomicrobiales</taxon>
        <taxon>Methylocystaceae</taxon>
        <taxon>Methylocystis</taxon>
    </lineage>
</organism>
<dbReference type="InterPro" id="IPR042099">
    <property type="entry name" value="ANL_N_sf"/>
</dbReference>